<dbReference type="EMBL" id="VJWL01000001">
    <property type="protein sequence ID" value="TRW50281.1"/>
    <property type="molecule type" value="Genomic_DNA"/>
</dbReference>
<sequence>MQGFSLLEVLFVVAFLALLSVFAYPNVHHYRQQQRLQTEVQKVYAHAQETRLRSIGLGVDHWFGIREHHGQLAWCWWRSEQTPECVPRDDRVNYQWNFASGDAARFTAPIGMAGFSAGHIEFMLLDAPQLPRVRMVVSTLGRIRLCTQGPRWSGYAAC</sequence>
<protein>
    <submittedName>
        <fullName evidence="1">Prepilin-type N-terminal cleavage/methylation domain-containing protein</fullName>
    </submittedName>
</protein>
<dbReference type="OrthoDB" id="6238532at2"/>
<name>A0A552X5I0_9GAMM</name>
<comment type="caution">
    <text evidence="1">The sequence shown here is derived from an EMBL/GenBank/DDBJ whole genome shotgun (WGS) entry which is preliminary data.</text>
</comment>
<dbReference type="PROSITE" id="PS00409">
    <property type="entry name" value="PROKAR_NTER_METHYL"/>
    <property type="match status" value="1"/>
</dbReference>
<dbReference type="AlphaFoldDB" id="A0A552X5I0"/>
<dbReference type="NCBIfam" id="TIGR02532">
    <property type="entry name" value="IV_pilin_GFxxxE"/>
    <property type="match status" value="1"/>
</dbReference>
<dbReference type="InterPro" id="IPR045584">
    <property type="entry name" value="Pilin-like"/>
</dbReference>
<evidence type="ECO:0000313" key="2">
    <source>
        <dbReference type="Proteomes" id="UP000320359"/>
    </source>
</evidence>
<keyword evidence="2" id="KW-1185">Reference proteome</keyword>
<dbReference type="InterPro" id="IPR012902">
    <property type="entry name" value="N_methyl_site"/>
</dbReference>
<organism evidence="1 2">
    <name type="scientific">Aliidiomarina halalkaliphila</name>
    <dbReference type="NCBI Taxonomy" id="2593535"/>
    <lineage>
        <taxon>Bacteria</taxon>
        <taxon>Pseudomonadati</taxon>
        <taxon>Pseudomonadota</taxon>
        <taxon>Gammaproteobacteria</taxon>
        <taxon>Alteromonadales</taxon>
        <taxon>Idiomarinaceae</taxon>
        <taxon>Aliidiomarina</taxon>
    </lineage>
</organism>
<proteinExistence type="predicted"/>
<dbReference type="RefSeq" id="WP_143235105.1">
    <property type="nucleotide sequence ID" value="NZ_VJWL01000001.1"/>
</dbReference>
<accession>A0A552X5I0</accession>
<evidence type="ECO:0000313" key="1">
    <source>
        <dbReference type="EMBL" id="TRW50281.1"/>
    </source>
</evidence>
<dbReference type="SUPFAM" id="SSF54523">
    <property type="entry name" value="Pili subunits"/>
    <property type="match status" value="1"/>
</dbReference>
<gene>
    <name evidence="1" type="ORF">FM042_05470</name>
</gene>
<dbReference type="Proteomes" id="UP000320359">
    <property type="component" value="Unassembled WGS sequence"/>
</dbReference>
<reference evidence="1 2" key="1">
    <citation type="submission" date="2019-07" db="EMBL/GenBank/DDBJ databases">
        <authorList>
            <person name="Yang M."/>
            <person name="Zhao D."/>
            <person name="Xiang H."/>
        </authorList>
    </citation>
    <scope>NUCLEOTIDE SEQUENCE [LARGE SCALE GENOMIC DNA]</scope>
    <source>
        <strain evidence="1 2">IM1326</strain>
    </source>
</reference>